<dbReference type="Pfam" id="PF04909">
    <property type="entry name" value="Amidohydro_2"/>
    <property type="match status" value="1"/>
</dbReference>
<evidence type="ECO:0000313" key="2">
    <source>
        <dbReference type="EMBL" id="HBP27890.1"/>
    </source>
</evidence>
<feature type="domain" description="Amidohydrolase-related" evidence="1">
    <location>
        <begin position="23"/>
        <end position="286"/>
    </location>
</feature>
<sequence length="296" mass="32357">MFDCAPAKKHTEKITFDVPVNACDSHCHIFGPAERFPFDANRSYTPPDAGLDDLNTKQANLGLRRAVLVQPNCHGYDMTAITDAIGRSRGQYRGVALLPAHVSRNQLLQVDQAGIRGVRFNFVAHLAGATIDDVTAMAGKIADLGWHICIHADEISLLRLLPDLKNLPVPFVIDHMGRIDTNKGLHSEAFEALLQLRHCRQAWVKISGVDRLAGGAAPYTAGHAFMKAIIDAMPDRTLWGSDWPHPNVTGEVPDDGLLLNIFGAVCEDPALRNKILADNPQVLYRFDDCQATGAAK</sequence>
<dbReference type="InterPro" id="IPR052358">
    <property type="entry name" value="Aro_Compnd_Degr_Hydrolases"/>
</dbReference>
<dbReference type="PANTHER" id="PTHR35563:SF2">
    <property type="entry name" value="BARREL METAL-DEPENDENT HYDROLASE, PUTATIVE (AFU_ORTHOLOGUE AFUA_1G16240)-RELATED"/>
    <property type="match status" value="1"/>
</dbReference>
<dbReference type="Gene3D" id="3.20.20.140">
    <property type="entry name" value="Metal-dependent hydrolases"/>
    <property type="match status" value="1"/>
</dbReference>
<dbReference type="SUPFAM" id="SSF51556">
    <property type="entry name" value="Metallo-dependent hydrolases"/>
    <property type="match status" value="1"/>
</dbReference>
<name>A0A356LA51_9BURK</name>
<keyword evidence="2" id="KW-0378">Hydrolase</keyword>
<protein>
    <submittedName>
        <fullName evidence="2">Amidohydrolase</fullName>
    </submittedName>
</protein>
<evidence type="ECO:0000259" key="1">
    <source>
        <dbReference type="Pfam" id="PF04909"/>
    </source>
</evidence>
<gene>
    <name evidence="2" type="ORF">DD666_00560</name>
</gene>
<dbReference type="Proteomes" id="UP000264036">
    <property type="component" value="Unassembled WGS sequence"/>
</dbReference>
<proteinExistence type="predicted"/>
<dbReference type="PANTHER" id="PTHR35563">
    <property type="entry name" value="BARREL METAL-DEPENDENT HYDROLASE, PUTATIVE (AFU_ORTHOLOGUE AFUA_1G16240)-RELATED"/>
    <property type="match status" value="1"/>
</dbReference>
<comment type="caution">
    <text evidence="2">The sequence shown here is derived from an EMBL/GenBank/DDBJ whole genome shotgun (WGS) entry which is preliminary data.</text>
</comment>
<accession>A0A356LA51</accession>
<reference evidence="2 3" key="1">
    <citation type="journal article" date="2018" name="Nat. Biotechnol.">
        <title>A standardized bacterial taxonomy based on genome phylogeny substantially revises the tree of life.</title>
        <authorList>
            <person name="Parks D.H."/>
            <person name="Chuvochina M."/>
            <person name="Waite D.W."/>
            <person name="Rinke C."/>
            <person name="Skarshewski A."/>
            <person name="Chaumeil P.A."/>
            <person name="Hugenholtz P."/>
        </authorList>
    </citation>
    <scope>NUCLEOTIDE SEQUENCE [LARGE SCALE GENOMIC DNA]</scope>
    <source>
        <strain evidence="2">UBA10707</strain>
    </source>
</reference>
<dbReference type="AlphaFoldDB" id="A0A356LA51"/>
<evidence type="ECO:0000313" key="3">
    <source>
        <dbReference type="Proteomes" id="UP000264036"/>
    </source>
</evidence>
<organism evidence="2 3">
    <name type="scientific">Advenella kashmirensis</name>
    <dbReference type="NCBI Taxonomy" id="310575"/>
    <lineage>
        <taxon>Bacteria</taxon>
        <taxon>Pseudomonadati</taxon>
        <taxon>Pseudomonadota</taxon>
        <taxon>Betaproteobacteria</taxon>
        <taxon>Burkholderiales</taxon>
        <taxon>Alcaligenaceae</taxon>
    </lineage>
</organism>
<dbReference type="InterPro" id="IPR032466">
    <property type="entry name" value="Metal_Hydrolase"/>
</dbReference>
<dbReference type="GO" id="GO:0016787">
    <property type="term" value="F:hydrolase activity"/>
    <property type="evidence" value="ECO:0007669"/>
    <property type="project" value="UniProtKB-KW"/>
</dbReference>
<dbReference type="InterPro" id="IPR006680">
    <property type="entry name" value="Amidohydro-rel"/>
</dbReference>
<dbReference type="EMBL" id="DOEK01000003">
    <property type="protein sequence ID" value="HBP27890.1"/>
    <property type="molecule type" value="Genomic_DNA"/>
</dbReference>